<dbReference type="OrthoDB" id="8441783at2"/>
<name>A0A0R3AH43_9PSED</name>
<dbReference type="RefSeq" id="WP_044271311.1">
    <property type="nucleotide sequence ID" value="NZ_JYLN01000004.1"/>
</dbReference>
<dbReference type="PATRIC" id="fig|1615673.3.peg.3425"/>
<protein>
    <submittedName>
        <fullName evidence="1">Uncharacterized protein</fullName>
    </submittedName>
</protein>
<sequence>MKSGHLYYASDKAVYDALVQYNFKNADMRELLLSRGVLISQDTERKVLALYFCRMNHDYYDHQRIAGIFGGNSRKERVAISSLQGNIGDSKLEVAAQAFKEELESKGAKVSVKWVQKKMEITVLYDDYNSNKSEFKQTVEREGVFEIEATESGLNVRGPQNNFMDNSKAVLIDLLAKNSEGGSLGLKEIEMSSIHDNKLRTKFFRSLLANLNGYVLKDVTDVYVYNPKIKADSAEGDLGIHITKASLKGEGLLFSQELDGLLKTGFYVCKIVWTTHSASEKSDLYELEAQFTEPEHCERFSYAVKGRYKLGDSGHHNKNKTSCESLAEKRMLRLLEAAAMKTLDEVAEEFAGGKDETN</sequence>
<evidence type="ECO:0000313" key="2">
    <source>
        <dbReference type="Proteomes" id="UP000050852"/>
    </source>
</evidence>
<evidence type="ECO:0000313" key="1">
    <source>
        <dbReference type="EMBL" id="KRP72057.1"/>
    </source>
</evidence>
<gene>
    <name evidence="1" type="ORF">TX23_11895</name>
</gene>
<reference evidence="1 2" key="1">
    <citation type="submission" date="2015-02" db="EMBL/GenBank/DDBJ databases">
        <title>Two Pseudomonas sp. nov., isolated from raw milk.</title>
        <authorList>
            <person name="Wenning M."/>
            <person name="von Neubeck M."/>
            <person name="Huptas C."/>
            <person name="Scherer S."/>
        </authorList>
    </citation>
    <scope>NUCLEOTIDE SEQUENCE [LARGE SCALE GENOMIC DNA]</scope>
    <source>
        <strain evidence="1 2">DSM 29164</strain>
    </source>
</reference>
<organism evidence="1 2">
    <name type="scientific">Pseudomonas paralactis</name>
    <dbReference type="NCBI Taxonomy" id="1615673"/>
    <lineage>
        <taxon>Bacteria</taxon>
        <taxon>Pseudomonadati</taxon>
        <taxon>Pseudomonadota</taxon>
        <taxon>Gammaproteobacteria</taxon>
        <taxon>Pseudomonadales</taxon>
        <taxon>Pseudomonadaceae</taxon>
        <taxon>Pseudomonas</taxon>
    </lineage>
</organism>
<comment type="caution">
    <text evidence="1">The sequence shown here is derived from an EMBL/GenBank/DDBJ whole genome shotgun (WGS) entry which is preliminary data.</text>
</comment>
<dbReference type="Proteomes" id="UP000050852">
    <property type="component" value="Unassembled WGS sequence"/>
</dbReference>
<dbReference type="AlphaFoldDB" id="A0A0R3AH43"/>
<dbReference type="EMBL" id="JYLN01000004">
    <property type="protein sequence ID" value="KRP72057.1"/>
    <property type="molecule type" value="Genomic_DNA"/>
</dbReference>
<accession>A0A0R3AH43</accession>
<proteinExistence type="predicted"/>